<accession>A0ABQ5KPC9</accession>
<dbReference type="InterPro" id="IPR016024">
    <property type="entry name" value="ARM-type_fold"/>
</dbReference>
<feature type="region of interest" description="Disordered" evidence="5">
    <location>
        <begin position="345"/>
        <end position="377"/>
    </location>
</feature>
<evidence type="ECO:0000313" key="7">
    <source>
        <dbReference type="EMBL" id="GKT34370.1"/>
    </source>
</evidence>
<evidence type="ECO:0000313" key="8">
    <source>
        <dbReference type="Proteomes" id="UP001057375"/>
    </source>
</evidence>
<comment type="subcellular location">
    <subcellularLocation>
        <location evidence="1">Endomembrane system</location>
    </subcellularLocation>
</comment>
<feature type="domain" description="Vacuolar protein 14 C-terminal Fig4-binding" evidence="6">
    <location>
        <begin position="917"/>
        <end position="1020"/>
    </location>
</feature>
<dbReference type="EMBL" id="BQXS01010801">
    <property type="protein sequence ID" value="GKT34370.1"/>
    <property type="molecule type" value="Genomic_DNA"/>
</dbReference>
<feature type="compositionally biased region" description="Basic and acidic residues" evidence="5">
    <location>
        <begin position="533"/>
        <end position="544"/>
    </location>
</feature>
<dbReference type="InterPro" id="IPR021841">
    <property type="entry name" value="VAC14_Fig4p-bd"/>
</dbReference>
<dbReference type="PANTHER" id="PTHR16023:SF0">
    <property type="entry name" value="PROTEIN VAC14 HOMOLOG"/>
    <property type="match status" value="1"/>
</dbReference>
<dbReference type="InterPro" id="IPR026825">
    <property type="entry name" value="Vac14"/>
</dbReference>
<keyword evidence="8" id="KW-1185">Reference proteome</keyword>
<keyword evidence="3" id="KW-0677">Repeat</keyword>
<evidence type="ECO:0000256" key="1">
    <source>
        <dbReference type="ARBA" id="ARBA00004308"/>
    </source>
</evidence>
<evidence type="ECO:0000256" key="5">
    <source>
        <dbReference type="SAM" id="MobiDB-lite"/>
    </source>
</evidence>
<comment type="similarity">
    <text evidence="2">Belongs to the VAC14 family.</text>
</comment>
<gene>
    <name evidence="7" type="ORF">ADUPG1_007733</name>
</gene>
<dbReference type="SUPFAM" id="SSF48371">
    <property type="entry name" value="ARM repeat"/>
    <property type="match status" value="1"/>
</dbReference>
<feature type="compositionally biased region" description="Basic and acidic residues" evidence="5">
    <location>
        <begin position="553"/>
        <end position="570"/>
    </location>
</feature>
<evidence type="ECO:0000256" key="4">
    <source>
        <dbReference type="ARBA" id="ARBA00023136"/>
    </source>
</evidence>
<dbReference type="Proteomes" id="UP001057375">
    <property type="component" value="Unassembled WGS sequence"/>
</dbReference>
<reference evidence="7" key="1">
    <citation type="submission" date="2022-03" db="EMBL/GenBank/DDBJ databases">
        <title>Draft genome sequence of Aduncisulcus paluster, a free-living microaerophilic Fornicata.</title>
        <authorList>
            <person name="Yuyama I."/>
            <person name="Kume K."/>
            <person name="Tamura T."/>
            <person name="Inagaki Y."/>
            <person name="Hashimoto T."/>
        </authorList>
    </citation>
    <scope>NUCLEOTIDE SEQUENCE</scope>
    <source>
        <strain evidence="7">NY0171</strain>
    </source>
</reference>
<feature type="compositionally biased region" description="Basic and acidic residues" evidence="5">
    <location>
        <begin position="871"/>
        <end position="885"/>
    </location>
</feature>
<dbReference type="Gene3D" id="1.25.10.10">
    <property type="entry name" value="Leucine-rich Repeat Variant"/>
    <property type="match status" value="1"/>
</dbReference>
<dbReference type="Pfam" id="PF11916">
    <property type="entry name" value="Vac14_Fig4_bd"/>
    <property type="match status" value="1"/>
</dbReference>
<evidence type="ECO:0000256" key="2">
    <source>
        <dbReference type="ARBA" id="ARBA00010225"/>
    </source>
</evidence>
<feature type="region of interest" description="Disordered" evidence="5">
    <location>
        <begin position="526"/>
        <end position="570"/>
    </location>
</feature>
<feature type="region of interest" description="Disordered" evidence="5">
    <location>
        <begin position="861"/>
        <end position="899"/>
    </location>
</feature>
<keyword evidence="4" id="KW-0472">Membrane</keyword>
<proteinExistence type="inferred from homology"/>
<sequence>MSSILTGDIQRQIKSLNDGKTESAVREMQKRIGKYLKEENIQHINELNQIITTFCKDKDYLTRICGIRAYCALVVAASRPQYFALLDKYMFDVLSCVSSMARDKNKHVRIAAAELLLNILTNARPLVMNNIIMIFDGVNVISEERATNPLLITKIFHEILLAHSDPRTFPLDAIIRIIQEGSAASSNVIRLNALQVVSALFSHSFVNLRSSVLIELVPCLLRLVDDDNEEVVKNSRHHLDVLRGNIPLLSSLLRKEMLVILLSVCGNNERKQGIMDSDHTGIKSRRIYEVVEFTKSMKREKEMERVADEVLEECFLWIAEIVKTESNLVKLLVEKRHRERQARRLKREKMRKIKQRRLAKTHHMATDSTIQSHKSTSRKLDDIHSISHLLADNSKEEGDDDGRTLIDGSHIHTLAHFPQLLGLVINSDREDMPKGVARLLAALHYDLYILMTLSAQGKIFTDDDAKDNKKKSSSEGMCGSSSFALQVIDVCLECKQLNLAFTWLIAVIRTFTKDFQQLFLSSTPNLSRSGHKLASEGRKDHEEYADIDESEHEAEHETPSSEKKLLHDPMTPVEKEKDSAIIDGKATVSPCISNGVSDASQLSIHDQDIIDVHGEESSRLSLLVQAISEGILSGNNEVCAGSGAVMKLLCQCRWWDLVRAIVHSVLTHGVVICIGEAQRERMREGEHKAKKYGAGNHISPRDDESPSLFDAIEEGILVMLRRMCESASSIVVMGIVAHEMKDIVENTLREIRIDSEILQEDGLVLREDVFDYLDEITRVHPMFEGIHKHSTLSSSSGVEHDHGLLRSQHNLPSLSSGSPIIHDRLKAITSFSNGIGLFFISSPETIDARKYLVHREKEKMSQVSDSQLSQKRKESSGDHATHEEEISSSNNTHSNHHGRTLSSEEIGALEFPSCPLTFSVIFKSCSLSPAALLGISVYCEHYDMCASLSTWLATHEYSAREIVYLDRLAQLLETPIFTHVRLKLLDPLKYCDLYKCLYTLLVILPPVRGFKWLERRLRSVSTLIQTDIMKKEWKKSPCLSPEIQELFDFFVNNSLTIGACFSAMGLHHRFEMEESEGDSSDTSSVFVRCSRRLLSSLHALLPPSRSSKAVNTRLSSPSNRSKRIRYVLVCVIDVSSMLDRRSKRYEVPLVGICGRVLFGIGRVSLRPPVHIL</sequence>
<protein>
    <submittedName>
        <fullName evidence="7">Vacuole morphology and inheritance protein 14 like protein</fullName>
    </submittedName>
</protein>
<name>A0ABQ5KPC9_9EUKA</name>
<comment type="caution">
    <text evidence="7">The sequence shown here is derived from an EMBL/GenBank/DDBJ whole genome shotgun (WGS) entry which is preliminary data.</text>
</comment>
<dbReference type="InterPro" id="IPR011989">
    <property type="entry name" value="ARM-like"/>
</dbReference>
<evidence type="ECO:0000259" key="6">
    <source>
        <dbReference type="Pfam" id="PF11916"/>
    </source>
</evidence>
<feature type="compositionally biased region" description="Basic residues" evidence="5">
    <location>
        <begin position="345"/>
        <end position="363"/>
    </location>
</feature>
<organism evidence="7 8">
    <name type="scientific">Aduncisulcus paluster</name>
    <dbReference type="NCBI Taxonomy" id="2918883"/>
    <lineage>
        <taxon>Eukaryota</taxon>
        <taxon>Metamonada</taxon>
        <taxon>Carpediemonas-like organisms</taxon>
        <taxon>Aduncisulcus</taxon>
    </lineage>
</organism>
<dbReference type="PANTHER" id="PTHR16023">
    <property type="entry name" value="TAX1 BINDING PROTEIN-RELATED"/>
    <property type="match status" value="1"/>
</dbReference>
<evidence type="ECO:0000256" key="3">
    <source>
        <dbReference type="ARBA" id="ARBA00022737"/>
    </source>
</evidence>